<dbReference type="SUPFAM" id="SSF51261">
    <property type="entry name" value="Duplicated hybrid motif"/>
    <property type="match status" value="1"/>
</dbReference>
<name>A0A1F5VK44_9BACT</name>
<dbReference type="InterPro" id="IPR050570">
    <property type="entry name" value="Cell_wall_metabolism_enzyme"/>
</dbReference>
<protein>
    <recommendedName>
        <fullName evidence="1">LysM domain-containing protein</fullName>
    </recommendedName>
</protein>
<dbReference type="Pfam" id="PF01476">
    <property type="entry name" value="LysM"/>
    <property type="match status" value="2"/>
</dbReference>
<comment type="caution">
    <text evidence="2">The sequence shown here is derived from an EMBL/GenBank/DDBJ whole genome shotgun (WGS) entry which is preliminary data.</text>
</comment>
<dbReference type="InterPro" id="IPR011055">
    <property type="entry name" value="Dup_hybrid_motif"/>
</dbReference>
<accession>A0A1F5VK44</accession>
<proteinExistence type="predicted"/>
<dbReference type="GO" id="GO:0004222">
    <property type="term" value="F:metalloendopeptidase activity"/>
    <property type="evidence" value="ECO:0007669"/>
    <property type="project" value="TreeGrafter"/>
</dbReference>
<evidence type="ECO:0000313" key="3">
    <source>
        <dbReference type="Proteomes" id="UP000177451"/>
    </source>
</evidence>
<dbReference type="EMBL" id="MFHH01000051">
    <property type="protein sequence ID" value="OGF63829.1"/>
    <property type="molecule type" value="Genomic_DNA"/>
</dbReference>
<reference evidence="2 3" key="1">
    <citation type="journal article" date="2016" name="Nat. Commun.">
        <title>Thousands of microbial genomes shed light on interconnected biogeochemical processes in an aquifer system.</title>
        <authorList>
            <person name="Anantharaman K."/>
            <person name="Brown C.T."/>
            <person name="Hug L.A."/>
            <person name="Sharon I."/>
            <person name="Castelle C.J."/>
            <person name="Probst A.J."/>
            <person name="Thomas B.C."/>
            <person name="Singh A."/>
            <person name="Wilkins M.J."/>
            <person name="Karaoz U."/>
            <person name="Brodie E.L."/>
            <person name="Williams K.H."/>
            <person name="Hubbard S.S."/>
            <person name="Banfield J.F."/>
        </authorList>
    </citation>
    <scope>NUCLEOTIDE SEQUENCE [LARGE SCALE GENOMIC DNA]</scope>
</reference>
<dbReference type="PROSITE" id="PS51782">
    <property type="entry name" value="LYSM"/>
    <property type="match status" value="2"/>
</dbReference>
<feature type="domain" description="LysM" evidence="1">
    <location>
        <begin position="107"/>
        <end position="151"/>
    </location>
</feature>
<dbReference type="CDD" id="cd00118">
    <property type="entry name" value="LysM"/>
    <property type="match status" value="2"/>
</dbReference>
<dbReference type="Gene3D" id="3.10.350.10">
    <property type="entry name" value="LysM domain"/>
    <property type="match status" value="2"/>
</dbReference>
<dbReference type="AlphaFoldDB" id="A0A1F5VK44"/>
<dbReference type="InterPro" id="IPR016047">
    <property type="entry name" value="M23ase_b-sheet_dom"/>
</dbReference>
<dbReference type="Pfam" id="PF01551">
    <property type="entry name" value="Peptidase_M23"/>
    <property type="match status" value="1"/>
</dbReference>
<evidence type="ECO:0000259" key="1">
    <source>
        <dbReference type="PROSITE" id="PS51782"/>
    </source>
</evidence>
<gene>
    <name evidence="2" type="ORF">A2Z53_03555</name>
</gene>
<dbReference type="InterPro" id="IPR018392">
    <property type="entry name" value="LysM"/>
</dbReference>
<dbReference type="SMART" id="SM00257">
    <property type="entry name" value="LysM"/>
    <property type="match status" value="2"/>
</dbReference>
<dbReference type="Proteomes" id="UP000177451">
    <property type="component" value="Unassembled WGS sequence"/>
</dbReference>
<sequence length="344" mass="35905">MVISKLLRSEKLLALTMIAWVSMVFLPNAEANFFDFFQRIMGKTEAVVFTATDSAKAPVLQAPLNSNPLAGVGGGDIAIIQSSALLSVTGPLGSIADIEEKKSESISIYVVRPGDTIGSIAELFDVSSNTIAWANEIKKGSLISPGQILVILPVTGLQYKVQKGDTLARIAKKFGGDAEEILNFNGLTTGVSLTEGLALIIPNGEALVVPKSAPSSNGSGVVKGTAGVEYKGYYIRPIVGGVKTQGIHGYNGVDLANSCGTPMLASATGDVIVAKQAGWNGGYGQYIAISHPNGTQTLYAHMSKIIVGQGWHVVQGQVIGYVGSSGNSTGCHVHFEIRGAKNPF</sequence>
<dbReference type="InterPro" id="IPR036779">
    <property type="entry name" value="LysM_dom_sf"/>
</dbReference>
<dbReference type="Gene3D" id="2.70.70.10">
    <property type="entry name" value="Glucose Permease (Domain IIA)"/>
    <property type="match status" value="1"/>
</dbReference>
<organism evidence="2 3">
    <name type="scientific">Candidatus Giovannonibacteria bacterium RIFCSPHIGHO2_02_42_15</name>
    <dbReference type="NCBI Taxonomy" id="1798329"/>
    <lineage>
        <taxon>Bacteria</taxon>
        <taxon>Candidatus Giovannoniibacteriota</taxon>
    </lineage>
</organism>
<feature type="domain" description="LysM" evidence="1">
    <location>
        <begin position="157"/>
        <end position="201"/>
    </location>
</feature>
<evidence type="ECO:0000313" key="2">
    <source>
        <dbReference type="EMBL" id="OGF63829.1"/>
    </source>
</evidence>
<dbReference type="PANTHER" id="PTHR21666:SF270">
    <property type="entry name" value="MUREIN HYDROLASE ACTIVATOR ENVC"/>
    <property type="match status" value="1"/>
</dbReference>
<dbReference type="PANTHER" id="PTHR21666">
    <property type="entry name" value="PEPTIDASE-RELATED"/>
    <property type="match status" value="1"/>
</dbReference>
<dbReference type="CDD" id="cd12797">
    <property type="entry name" value="M23_peptidase"/>
    <property type="match status" value="1"/>
</dbReference>